<organism evidence="1 2">
    <name type="scientific">Vairimorpha ceranae</name>
    <dbReference type="NCBI Taxonomy" id="40302"/>
    <lineage>
        <taxon>Eukaryota</taxon>
        <taxon>Fungi</taxon>
        <taxon>Fungi incertae sedis</taxon>
        <taxon>Microsporidia</taxon>
        <taxon>Nosematidae</taxon>
        <taxon>Vairimorpha</taxon>
    </lineage>
</organism>
<evidence type="ECO:0000313" key="2">
    <source>
        <dbReference type="Proteomes" id="UP000034350"/>
    </source>
</evidence>
<proteinExistence type="predicted"/>
<dbReference type="VEuPathDB" id="MicrosporidiaDB:AAJ76_500087593"/>
<name>A0A0F9WFX8_9MICR</name>
<keyword evidence="2" id="KW-1185">Reference proteome</keyword>
<protein>
    <submittedName>
        <fullName evidence="1">Uncharacterized protein</fullName>
    </submittedName>
</protein>
<dbReference type="VEuPathDB" id="MicrosporidiaDB:G9O61_00g008590"/>
<dbReference type="GeneID" id="36320838"/>
<dbReference type="AlphaFoldDB" id="A0A0F9WFX8"/>
<accession>A0A0F9WFX8</accession>
<comment type="caution">
    <text evidence="1">The sequence shown here is derived from an EMBL/GenBank/DDBJ whole genome shotgun (WGS) entry which is preliminary data.</text>
</comment>
<sequence>MIAYLFIDILKASTAVFTTFKNQDCLKITPKVDYRKLVKWKTRKIYGHFKDDRIEYDGTTSITLQYPKKLTFKKDKSFLNIFVPLGGFDKSESCIYVITLEFVGHNEKHYFIDTDPFFYDFKSCRWQHLDKKNAKKFE</sequence>
<dbReference type="VEuPathDB" id="MicrosporidiaDB:NCER_102242"/>
<dbReference type="RefSeq" id="XP_024331998.1">
    <property type="nucleotide sequence ID" value="XM_024475890.1"/>
</dbReference>
<dbReference type="Proteomes" id="UP000034350">
    <property type="component" value="Unassembled WGS sequence"/>
</dbReference>
<reference evidence="1 2" key="1">
    <citation type="journal article" date="2015" name="Environ. Microbiol.">
        <title>Genome analyses suggest the presence of polyploidy and recent human-driven expansions in eight global populations of the honeybee pathogen Nosema ceranae.</title>
        <authorList>
            <person name="Pelin A."/>
            <person name="Selman M."/>
            <person name="Aris-Brosou S."/>
            <person name="Farinelli L."/>
            <person name="Corradi N."/>
        </authorList>
    </citation>
    <scope>NUCLEOTIDE SEQUENCE [LARGE SCALE GENOMIC DNA]</scope>
    <source>
        <strain evidence="1 2">PA08 1199</strain>
    </source>
</reference>
<evidence type="ECO:0000313" key="1">
    <source>
        <dbReference type="EMBL" id="KKO76256.1"/>
    </source>
</evidence>
<dbReference type="EMBL" id="JPQZ01000005">
    <property type="protein sequence ID" value="KKO76256.1"/>
    <property type="molecule type" value="Genomic_DNA"/>
</dbReference>
<dbReference type="VEuPathDB" id="MicrosporidiaDB:G9O61_00g003720"/>
<gene>
    <name evidence="1" type="ORF">AAJ76_500087593</name>
</gene>